<reference evidence="1 2" key="1">
    <citation type="submission" date="2018-06" db="EMBL/GenBank/DDBJ databases">
        <authorList>
            <consortium name="Pathogen Informatics"/>
            <person name="Doyle S."/>
        </authorList>
    </citation>
    <scope>NUCLEOTIDE SEQUENCE [LARGE SCALE GENOMIC DNA]</scope>
    <source>
        <strain evidence="1 2">NCTC12860</strain>
    </source>
</reference>
<dbReference type="SUPFAM" id="SSF48256">
    <property type="entry name" value="Citrate synthase"/>
    <property type="match status" value="1"/>
</dbReference>
<dbReference type="EMBL" id="UFTD01000002">
    <property type="protein sequence ID" value="SSZ40223.1"/>
    <property type="molecule type" value="Genomic_DNA"/>
</dbReference>
<name>A0A336ND15_BARGR</name>
<dbReference type="GO" id="GO:0046912">
    <property type="term" value="F:acyltransferase activity, acyl groups converted into alkyl on transfer"/>
    <property type="evidence" value="ECO:0007669"/>
    <property type="project" value="InterPro"/>
</dbReference>
<dbReference type="InterPro" id="IPR036969">
    <property type="entry name" value="Citrate_synthase_sf"/>
</dbReference>
<proteinExistence type="predicted"/>
<dbReference type="RefSeq" id="WP_114648019.1">
    <property type="nucleotide sequence ID" value="NZ_UFTD01000002.1"/>
</dbReference>
<accession>A0A336ND15</accession>
<dbReference type="Proteomes" id="UP000253846">
    <property type="component" value="Unassembled WGS sequence"/>
</dbReference>
<dbReference type="AlphaFoldDB" id="A0A336ND15"/>
<gene>
    <name evidence="1" type="ORF">NCTC12860_01371</name>
</gene>
<protein>
    <submittedName>
        <fullName evidence="1">Uncharacterized protein</fullName>
    </submittedName>
</protein>
<sequence length="122" mass="14002">MRLSSVLHEIEAGNLEAVVTHYCKDKPWLGFGHPIMQRDVRVAFFFSCFQAPMRPFNSLARSILDNTGLQPNVDFLIESIMSKHRASHELGLLAFFVCRMPILLAHYQARFSAIPSVYHQRI</sequence>
<evidence type="ECO:0000313" key="2">
    <source>
        <dbReference type="Proteomes" id="UP000253846"/>
    </source>
</evidence>
<organism evidence="1 2">
    <name type="scientific">Bartonella grahamii</name>
    <dbReference type="NCBI Taxonomy" id="33045"/>
    <lineage>
        <taxon>Bacteria</taxon>
        <taxon>Pseudomonadati</taxon>
        <taxon>Pseudomonadota</taxon>
        <taxon>Alphaproteobacteria</taxon>
        <taxon>Hyphomicrobiales</taxon>
        <taxon>Bartonellaceae</taxon>
        <taxon>Bartonella</taxon>
    </lineage>
</organism>
<evidence type="ECO:0000313" key="1">
    <source>
        <dbReference type="EMBL" id="SSZ40223.1"/>
    </source>
</evidence>